<feature type="transmembrane region" description="Helical" evidence="8">
    <location>
        <begin position="268"/>
        <end position="288"/>
    </location>
</feature>
<feature type="transmembrane region" description="Helical" evidence="8">
    <location>
        <begin position="72"/>
        <end position="92"/>
    </location>
</feature>
<dbReference type="GO" id="GO:0005886">
    <property type="term" value="C:plasma membrane"/>
    <property type="evidence" value="ECO:0007669"/>
    <property type="project" value="UniProtKB-SubCell"/>
</dbReference>
<keyword evidence="3 10" id="KW-0328">Glycosyltransferase</keyword>
<feature type="transmembrane region" description="Helical" evidence="8">
    <location>
        <begin position="233"/>
        <end position="256"/>
    </location>
</feature>
<dbReference type="InterPro" id="IPR050297">
    <property type="entry name" value="LipidA_mod_glycosyltrf_83"/>
</dbReference>
<dbReference type="InterPro" id="IPR038731">
    <property type="entry name" value="RgtA/B/C-like"/>
</dbReference>
<feature type="transmembrane region" description="Helical" evidence="8">
    <location>
        <begin position="150"/>
        <end position="181"/>
    </location>
</feature>
<dbReference type="Proteomes" id="UP000295719">
    <property type="component" value="Unassembled WGS sequence"/>
</dbReference>
<sequence length="504" mass="56763">MKIIPQSLIGWVAAFAILWTLATTILDPTVPYDAVEALNWATNAEWGSPKNPWLVGWIMRPALLLPGKYLSLYWYGSHFLAVAIGMVGVWLLARRLTGSASMAWLALFCLNLSGIVHIDIIPYNDNYLLVMLWPWLWLFFLRATSQSPTWWLALALTAGLSAMAKYSSMAFIGMMLVLTIVMPTLRKCWRQPLFYLSMLLWLAIVLPNLWWLWHHDFVAFSWVGSQIESGITLHGLTAALTVFYPLLILAALLKSAGGQFGWPQAREARVAVLAFIVPVVVILIVFTLHDGGRITEWLQPFMMPASALLMACLTRLPHRPLRRPIIILGAIAVLVWAGYIAVMMANVRNAGEKFAGIKPFSQQVQQLWHQRFERPLRYVGGEYLSQWLTFYADDRPQVMTPWTDDRKPNIYNRHISQRLISDHGGVLVGTLGKTCADAFGSERRLRDYLPDSGTDLPLSHLERHQWVFTSTEGAPGEPVCILLIPPATAMLERSNDGHTPLPAK</sequence>
<keyword evidence="5 8" id="KW-0812">Transmembrane</keyword>
<accession>A0A4R3YVS6</accession>
<evidence type="ECO:0000256" key="2">
    <source>
        <dbReference type="ARBA" id="ARBA00022475"/>
    </source>
</evidence>
<evidence type="ECO:0000256" key="4">
    <source>
        <dbReference type="ARBA" id="ARBA00022679"/>
    </source>
</evidence>
<evidence type="ECO:0000256" key="5">
    <source>
        <dbReference type="ARBA" id="ARBA00022692"/>
    </source>
</evidence>
<evidence type="ECO:0000259" key="9">
    <source>
        <dbReference type="Pfam" id="PF13231"/>
    </source>
</evidence>
<feature type="transmembrane region" description="Helical" evidence="8">
    <location>
        <begin position="104"/>
        <end position="123"/>
    </location>
</feature>
<keyword evidence="7 8" id="KW-0472">Membrane</keyword>
<evidence type="ECO:0000313" key="11">
    <source>
        <dbReference type="Proteomes" id="UP000295719"/>
    </source>
</evidence>
<evidence type="ECO:0000256" key="3">
    <source>
        <dbReference type="ARBA" id="ARBA00022676"/>
    </source>
</evidence>
<dbReference type="Pfam" id="PF13231">
    <property type="entry name" value="PMT_2"/>
    <property type="match status" value="1"/>
</dbReference>
<comment type="subcellular location">
    <subcellularLocation>
        <location evidence="1">Cell membrane</location>
        <topology evidence="1">Multi-pass membrane protein</topology>
    </subcellularLocation>
</comment>
<dbReference type="GO" id="GO:0016763">
    <property type="term" value="F:pentosyltransferase activity"/>
    <property type="evidence" value="ECO:0007669"/>
    <property type="project" value="TreeGrafter"/>
</dbReference>
<organism evidence="10 11">
    <name type="scientific">Biostraticola tofi</name>
    <dbReference type="NCBI Taxonomy" id="466109"/>
    <lineage>
        <taxon>Bacteria</taxon>
        <taxon>Pseudomonadati</taxon>
        <taxon>Pseudomonadota</taxon>
        <taxon>Gammaproteobacteria</taxon>
        <taxon>Enterobacterales</taxon>
        <taxon>Bruguierivoracaceae</taxon>
        <taxon>Biostraticola</taxon>
    </lineage>
</organism>
<feature type="domain" description="Glycosyltransferase RgtA/B/C/D-like" evidence="9">
    <location>
        <begin position="51"/>
        <end position="211"/>
    </location>
</feature>
<feature type="transmembrane region" description="Helical" evidence="8">
    <location>
        <begin position="193"/>
        <end position="213"/>
    </location>
</feature>
<keyword evidence="4 10" id="KW-0808">Transferase</keyword>
<feature type="transmembrane region" description="Helical" evidence="8">
    <location>
        <begin position="7"/>
        <end position="26"/>
    </location>
</feature>
<dbReference type="AlphaFoldDB" id="A0A4R3YVS6"/>
<dbReference type="PANTHER" id="PTHR33908">
    <property type="entry name" value="MANNOSYLTRANSFERASE YKCB-RELATED"/>
    <property type="match status" value="1"/>
</dbReference>
<keyword evidence="2" id="KW-1003">Cell membrane</keyword>
<protein>
    <submittedName>
        <fullName evidence="10">Dolichyl-phosphate-mannose-protein mannosyltransferase</fullName>
    </submittedName>
</protein>
<gene>
    <name evidence="10" type="ORF">EDC52_104130</name>
</gene>
<evidence type="ECO:0000256" key="8">
    <source>
        <dbReference type="SAM" id="Phobius"/>
    </source>
</evidence>
<feature type="transmembrane region" description="Helical" evidence="8">
    <location>
        <begin position="325"/>
        <end position="345"/>
    </location>
</feature>
<reference evidence="10 11" key="1">
    <citation type="submission" date="2019-03" db="EMBL/GenBank/DDBJ databases">
        <title>Genomic Encyclopedia of Type Strains, Phase IV (KMG-IV): sequencing the most valuable type-strain genomes for metagenomic binning, comparative biology and taxonomic classification.</title>
        <authorList>
            <person name="Goeker M."/>
        </authorList>
    </citation>
    <scope>NUCLEOTIDE SEQUENCE [LARGE SCALE GENOMIC DNA]</scope>
    <source>
        <strain evidence="10 11">DSM 19580</strain>
    </source>
</reference>
<keyword evidence="6 8" id="KW-1133">Transmembrane helix</keyword>
<evidence type="ECO:0000313" key="10">
    <source>
        <dbReference type="EMBL" id="TCV96690.1"/>
    </source>
</evidence>
<dbReference type="RefSeq" id="WP_131865272.1">
    <property type="nucleotide sequence ID" value="NZ_SMCR01000004.1"/>
</dbReference>
<dbReference type="OrthoDB" id="5837519at2"/>
<comment type="caution">
    <text evidence="10">The sequence shown here is derived from an EMBL/GenBank/DDBJ whole genome shotgun (WGS) entry which is preliminary data.</text>
</comment>
<dbReference type="EMBL" id="SMCR01000004">
    <property type="protein sequence ID" value="TCV96690.1"/>
    <property type="molecule type" value="Genomic_DNA"/>
</dbReference>
<dbReference type="GO" id="GO:0009103">
    <property type="term" value="P:lipopolysaccharide biosynthetic process"/>
    <property type="evidence" value="ECO:0007669"/>
    <property type="project" value="UniProtKB-ARBA"/>
</dbReference>
<proteinExistence type="predicted"/>
<feature type="transmembrane region" description="Helical" evidence="8">
    <location>
        <begin position="294"/>
        <end position="313"/>
    </location>
</feature>
<evidence type="ECO:0000256" key="1">
    <source>
        <dbReference type="ARBA" id="ARBA00004651"/>
    </source>
</evidence>
<keyword evidence="11" id="KW-1185">Reference proteome</keyword>
<name>A0A4R3YVS6_9GAMM</name>
<evidence type="ECO:0000256" key="6">
    <source>
        <dbReference type="ARBA" id="ARBA00022989"/>
    </source>
</evidence>
<evidence type="ECO:0000256" key="7">
    <source>
        <dbReference type="ARBA" id="ARBA00023136"/>
    </source>
</evidence>
<dbReference type="PANTHER" id="PTHR33908:SF11">
    <property type="entry name" value="MEMBRANE PROTEIN"/>
    <property type="match status" value="1"/>
</dbReference>